<dbReference type="PROSITE" id="PS00399">
    <property type="entry name" value="SUCCINYL_COA_LIG_2"/>
    <property type="match status" value="1"/>
</dbReference>
<evidence type="ECO:0000256" key="10">
    <source>
        <dbReference type="ARBA" id="ARBA00023098"/>
    </source>
</evidence>
<comment type="caution">
    <text evidence="12">The sequence shown here is derived from an EMBL/GenBank/DDBJ whole genome shotgun (WGS) entry which is preliminary data.</text>
</comment>
<dbReference type="Proteomes" id="UP000076078">
    <property type="component" value="Unassembled WGS sequence"/>
</dbReference>
<dbReference type="AlphaFoldDB" id="A0A151Z2I7"/>
<evidence type="ECO:0000256" key="9">
    <source>
        <dbReference type="ARBA" id="ARBA00022842"/>
    </source>
</evidence>
<dbReference type="GO" id="GO:0006085">
    <property type="term" value="P:acetyl-CoA biosynthetic process"/>
    <property type="evidence" value="ECO:0007669"/>
    <property type="project" value="TreeGrafter"/>
</dbReference>
<keyword evidence="10" id="KW-0443">Lipid metabolism</keyword>
<dbReference type="SUPFAM" id="SSF51735">
    <property type="entry name" value="NAD(P)-binding Rossmann-fold domains"/>
    <property type="match status" value="1"/>
</dbReference>
<dbReference type="OMA" id="HMLRYQA"/>
<evidence type="ECO:0000259" key="11">
    <source>
        <dbReference type="Pfam" id="PF00549"/>
    </source>
</evidence>
<dbReference type="PROSITE" id="PS01217">
    <property type="entry name" value="SUCCINYL_COA_LIG_3"/>
    <property type="match status" value="1"/>
</dbReference>
<comment type="subcellular location">
    <subcellularLocation>
        <location evidence="1">Cytoplasm</location>
    </subcellularLocation>
</comment>
<gene>
    <name evidence="12" type="ORF">DLAC_11398</name>
</gene>
<dbReference type="InterPro" id="IPR016102">
    <property type="entry name" value="Succinyl-CoA_synth-like"/>
</dbReference>
<keyword evidence="13" id="KW-1185">Reference proteome</keyword>
<evidence type="ECO:0000256" key="5">
    <source>
        <dbReference type="ARBA" id="ARBA00022679"/>
    </source>
</evidence>
<proteinExistence type="predicted"/>
<dbReference type="Gene3D" id="3.40.50.261">
    <property type="entry name" value="Succinyl-CoA synthetase domains"/>
    <property type="match status" value="1"/>
</dbReference>
<evidence type="ECO:0000256" key="1">
    <source>
        <dbReference type="ARBA" id="ARBA00004496"/>
    </source>
</evidence>
<feature type="domain" description="ATP-citrate synthase/succinyl-CoA ligase C-terminal" evidence="11">
    <location>
        <begin position="181"/>
        <end position="305"/>
    </location>
</feature>
<dbReference type="EC" id="2.3.3.8" evidence="2"/>
<dbReference type="GO" id="GO:0046872">
    <property type="term" value="F:metal ion binding"/>
    <property type="evidence" value="ECO:0007669"/>
    <property type="project" value="UniProtKB-KW"/>
</dbReference>
<dbReference type="CDD" id="cd06100">
    <property type="entry name" value="CCL_ACL-C"/>
    <property type="match status" value="1"/>
</dbReference>
<keyword evidence="4" id="KW-0444">Lipid biosynthesis</keyword>
<dbReference type="GO" id="GO:0006633">
    <property type="term" value="P:fatty acid biosynthetic process"/>
    <property type="evidence" value="ECO:0007669"/>
    <property type="project" value="TreeGrafter"/>
</dbReference>
<dbReference type="FunCoup" id="A0A151Z2I7">
    <property type="interactions" value="718"/>
</dbReference>
<evidence type="ECO:0000313" key="12">
    <source>
        <dbReference type="EMBL" id="KYQ88148.1"/>
    </source>
</evidence>
<dbReference type="InParanoid" id="A0A151Z2I7"/>
<dbReference type="PROSITE" id="PS01216">
    <property type="entry name" value="SUCCINYL_COA_LIG_1"/>
    <property type="match status" value="1"/>
</dbReference>
<dbReference type="PANTHER" id="PTHR23118:SF42">
    <property type="entry name" value="ATP-CITRATE SYNTHASE"/>
    <property type="match status" value="1"/>
</dbReference>
<organism evidence="12 13">
    <name type="scientific">Tieghemostelium lacteum</name>
    <name type="common">Slime mold</name>
    <name type="synonym">Dictyostelium lacteum</name>
    <dbReference type="NCBI Taxonomy" id="361077"/>
    <lineage>
        <taxon>Eukaryota</taxon>
        <taxon>Amoebozoa</taxon>
        <taxon>Evosea</taxon>
        <taxon>Eumycetozoa</taxon>
        <taxon>Dictyostelia</taxon>
        <taxon>Dictyosteliales</taxon>
        <taxon>Raperosteliaceae</taxon>
        <taxon>Tieghemostelium</taxon>
    </lineage>
</organism>
<evidence type="ECO:0000256" key="4">
    <source>
        <dbReference type="ARBA" id="ARBA00022516"/>
    </source>
</evidence>
<dbReference type="GO" id="GO:0005524">
    <property type="term" value="F:ATP binding"/>
    <property type="evidence" value="ECO:0007669"/>
    <property type="project" value="UniProtKB-KW"/>
</dbReference>
<dbReference type="InterPro" id="IPR017440">
    <property type="entry name" value="Cit_synth/succinyl-CoA_lig_AS"/>
</dbReference>
<keyword evidence="9" id="KW-0460">Magnesium</keyword>
<dbReference type="InterPro" id="IPR002020">
    <property type="entry name" value="Citrate_synthase"/>
</dbReference>
<dbReference type="Gene3D" id="3.40.50.720">
    <property type="entry name" value="NAD(P)-binding Rossmann-like Domain"/>
    <property type="match status" value="1"/>
</dbReference>
<dbReference type="Pfam" id="PF00549">
    <property type="entry name" value="Ligase_CoA"/>
    <property type="match status" value="1"/>
</dbReference>
<dbReference type="GO" id="GO:0005829">
    <property type="term" value="C:cytosol"/>
    <property type="evidence" value="ECO:0007669"/>
    <property type="project" value="TreeGrafter"/>
</dbReference>
<keyword evidence="5" id="KW-0808">Transferase</keyword>
<dbReference type="InterPro" id="IPR033847">
    <property type="entry name" value="Citrt_syn/SCS-alpha_CS"/>
</dbReference>
<reference evidence="12 13" key="1">
    <citation type="submission" date="2015-12" db="EMBL/GenBank/DDBJ databases">
        <title>Dictyostelia acquired genes for synthesis and detection of signals that induce cell-type specialization by lateral gene transfer from prokaryotes.</title>
        <authorList>
            <person name="Gloeckner G."/>
            <person name="Schaap P."/>
        </authorList>
    </citation>
    <scope>NUCLEOTIDE SEQUENCE [LARGE SCALE GENOMIC DNA]</scope>
    <source>
        <strain evidence="12 13">TK</strain>
    </source>
</reference>
<dbReference type="InterPro" id="IPR036291">
    <property type="entry name" value="NAD(P)-bd_dom_sf"/>
</dbReference>
<dbReference type="InterPro" id="IPR016143">
    <property type="entry name" value="Citrate_synth-like_sm_a-sub"/>
</dbReference>
<dbReference type="EMBL" id="LODT01000053">
    <property type="protein sequence ID" value="KYQ88148.1"/>
    <property type="molecule type" value="Genomic_DNA"/>
</dbReference>
<accession>A0A151Z2I7</accession>
<dbReference type="InterPro" id="IPR005811">
    <property type="entry name" value="SUCC_ACL_C"/>
</dbReference>
<evidence type="ECO:0000256" key="7">
    <source>
        <dbReference type="ARBA" id="ARBA00022741"/>
    </source>
</evidence>
<keyword evidence="7" id="KW-0547">Nucleotide-binding</keyword>
<evidence type="ECO:0000256" key="2">
    <source>
        <dbReference type="ARBA" id="ARBA00012639"/>
    </source>
</evidence>
<dbReference type="PANTHER" id="PTHR23118">
    <property type="entry name" value="ATP-CITRATE SYNTHASE"/>
    <property type="match status" value="1"/>
</dbReference>
<keyword evidence="3" id="KW-0963">Cytoplasm</keyword>
<name>A0A151Z2I7_TIELA</name>
<evidence type="ECO:0000256" key="8">
    <source>
        <dbReference type="ARBA" id="ARBA00022840"/>
    </source>
</evidence>
<dbReference type="PRINTS" id="PR01798">
    <property type="entry name" value="SCOASYNTHASE"/>
</dbReference>
<dbReference type="OrthoDB" id="3261737at2759"/>
<dbReference type="FunFam" id="3.40.50.261:FF:000003">
    <property type="entry name" value="ATP-citrate synthase subunit"/>
    <property type="match status" value="1"/>
</dbReference>
<dbReference type="Pfam" id="PF00285">
    <property type="entry name" value="Citrate_synt"/>
    <property type="match status" value="1"/>
</dbReference>
<sequence>MNNNNNIQLPAKLFSKQSQALIYNYKEAAVQRMLDFDNVSQRETPSVAGLVHPGSEGGFYKAFFGFKELVIPIYNSISEACQENPNADVFINFASHRSAYNSSKLALLEPSVRVVVIIAEGMPENEARSLISIAARHGKVIIGPATVGGILAGGFKIGNTAGTIDNILACKLYRSGSVGFVSKSGGLSNEMYNVLSRCTDGIYEGIAIGGDAFPGSTLCDHVLRYERLPEVKMIVVLGELGGWDEYGIVEALKKGDIKKPVCAWVSGTVAKIFPTEVQFGHAGAKSGSTAESAEAKNKALLMAGAHVPNSFEEFSQVISHQYSRLVENGLVNPVEEISPPELPLDFKTAVKAGKVRKPTSIISTICDDRGSELTYSGVPISKVCNPEYCIGDVIGLLWFKKKLPPYASQFIEMCLKLVADHGPCVSGAHNTIVASRAGKDLVSSLVSGLLTIGPRFGGAIDDAARTFKHAFDCGQSPEQFVETMKAKGKRIPGIGHLIKSADDIDKRVVILKDYSKTHFKSSQYLDYALEVEKYTLQKANNLILNVDGCIGVLFLDLLHSCQLFSMEEIKEIIDVGYLNGFFIVGRSIGLIGHALDQKRMRQPLYRHPWEDVLYDVEE</sequence>
<evidence type="ECO:0000256" key="3">
    <source>
        <dbReference type="ARBA" id="ARBA00022490"/>
    </source>
</evidence>
<dbReference type="Gene3D" id="1.10.230.10">
    <property type="entry name" value="Cytochrome P450-Terp, domain 2"/>
    <property type="match status" value="1"/>
</dbReference>
<evidence type="ECO:0000256" key="6">
    <source>
        <dbReference type="ARBA" id="ARBA00022723"/>
    </source>
</evidence>
<protein>
    <recommendedName>
        <fullName evidence="2">ATP citrate synthase</fullName>
        <ecNumber evidence="2">2.3.3.8</ecNumber>
    </recommendedName>
</protein>
<dbReference type="InterPro" id="IPR036969">
    <property type="entry name" value="Citrate_synthase_sf"/>
</dbReference>
<dbReference type="InterPro" id="IPR017866">
    <property type="entry name" value="Succ-CoA_synthase_bsu_CS"/>
</dbReference>
<keyword evidence="6" id="KW-0479">Metal-binding</keyword>
<keyword evidence="8" id="KW-0067">ATP-binding</keyword>
<dbReference type="SUPFAM" id="SSF48256">
    <property type="entry name" value="Citrate synthase"/>
    <property type="match status" value="1"/>
</dbReference>
<dbReference type="STRING" id="361077.A0A151Z2I7"/>
<dbReference type="GO" id="GO:0003878">
    <property type="term" value="F:ATP citrate synthase activity"/>
    <property type="evidence" value="ECO:0007669"/>
    <property type="project" value="UniProtKB-EC"/>
</dbReference>
<evidence type="ECO:0000313" key="13">
    <source>
        <dbReference type="Proteomes" id="UP000076078"/>
    </source>
</evidence>